<dbReference type="RefSeq" id="WP_378248898.1">
    <property type="nucleotide sequence ID" value="NZ_JBHSKF010000009.1"/>
</dbReference>
<feature type="signal peptide" evidence="2">
    <location>
        <begin position="1"/>
        <end position="27"/>
    </location>
</feature>
<evidence type="ECO:0000256" key="2">
    <source>
        <dbReference type="SAM" id="SignalP"/>
    </source>
</evidence>
<reference evidence="4" key="1">
    <citation type="journal article" date="2019" name="Int. J. Syst. Evol. Microbiol.">
        <title>The Global Catalogue of Microorganisms (GCM) 10K type strain sequencing project: providing services to taxonomists for standard genome sequencing and annotation.</title>
        <authorList>
            <consortium name="The Broad Institute Genomics Platform"/>
            <consortium name="The Broad Institute Genome Sequencing Center for Infectious Disease"/>
            <person name="Wu L."/>
            <person name="Ma J."/>
        </authorList>
    </citation>
    <scope>NUCLEOTIDE SEQUENCE [LARGE SCALE GENOMIC DNA]</scope>
    <source>
        <strain evidence="4">CCUG 59778</strain>
    </source>
</reference>
<feature type="transmembrane region" description="Helical" evidence="1">
    <location>
        <begin position="140"/>
        <end position="159"/>
    </location>
</feature>
<feature type="transmembrane region" description="Helical" evidence="1">
    <location>
        <begin position="76"/>
        <end position="95"/>
    </location>
</feature>
<keyword evidence="1" id="KW-0812">Transmembrane</keyword>
<feature type="transmembrane region" description="Helical" evidence="1">
    <location>
        <begin position="107"/>
        <end position="128"/>
    </location>
</feature>
<dbReference type="Proteomes" id="UP001596157">
    <property type="component" value="Unassembled WGS sequence"/>
</dbReference>
<evidence type="ECO:0000256" key="1">
    <source>
        <dbReference type="SAM" id="Phobius"/>
    </source>
</evidence>
<dbReference type="EMBL" id="JBHSKF010000009">
    <property type="protein sequence ID" value="MFC5289053.1"/>
    <property type="molecule type" value="Genomic_DNA"/>
</dbReference>
<keyword evidence="1" id="KW-1133">Transmembrane helix</keyword>
<feature type="transmembrane region" description="Helical" evidence="1">
    <location>
        <begin position="179"/>
        <end position="199"/>
    </location>
</feature>
<gene>
    <name evidence="3" type="ORF">ACFPM7_18545</name>
</gene>
<dbReference type="InterPro" id="IPR049713">
    <property type="entry name" value="Pr6Pr-like"/>
</dbReference>
<keyword evidence="2" id="KW-0732">Signal</keyword>
<accession>A0ABW0ERQ6</accession>
<feature type="chain" id="PRO_5046085486" evidence="2">
    <location>
        <begin position="28"/>
        <end position="213"/>
    </location>
</feature>
<evidence type="ECO:0000313" key="4">
    <source>
        <dbReference type="Proteomes" id="UP001596157"/>
    </source>
</evidence>
<name>A0ABW0ERQ6_9PSEU</name>
<comment type="caution">
    <text evidence="3">The sequence shown here is derived from an EMBL/GenBank/DDBJ whole genome shotgun (WGS) entry which is preliminary data.</text>
</comment>
<protein>
    <submittedName>
        <fullName evidence="3">Pr6Pr family membrane protein</fullName>
    </submittedName>
</protein>
<sequence>MQRIWFAVTAVVAFAGLAAQTVVSVSAESGSDTDDTVAGRVFTMLCYFTIQSNVIVCATHTLLARDPSRSGPVFRAFRLAGIVGIAVTGLVYHTILRSLYELSGLAHVADLLLHTATPLLAVLGWLLFGPRGLTSVRTAVHALLFPALYLVFTLVRGPFADFYPYPFVDVRTHGYGVVLLNSLGVAALFLALAFGALALDRVLARRAERGSPR</sequence>
<organism evidence="3 4">
    <name type="scientific">Actinokineospora guangxiensis</name>
    <dbReference type="NCBI Taxonomy" id="1490288"/>
    <lineage>
        <taxon>Bacteria</taxon>
        <taxon>Bacillati</taxon>
        <taxon>Actinomycetota</taxon>
        <taxon>Actinomycetes</taxon>
        <taxon>Pseudonocardiales</taxon>
        <taxon>Pseudonocardiaceae</taxon>
        <taxon>Actinokineospora</taxon>
    </lineage>
</organism>
<dbReference type="NCBIfam" id="NF038065">
    <property type="entry name" value="Pr6Pr"/>
    <property type="match status" value="1"/>
</dbReference>
<evidence type="ECO:0000313" key="3">
    <source>
        <dbReference type="EMBL" id="MFC5289053.1"/>
    </source>
</evidence>
<proteinExistence type="predicted"/>
<feature type="transmembrane region" description="Helical" evidence="1">
    <location>
        <begin position="37"/>
        <end position="64"/>
    </location>
</feature>
<keyword evidence="1" id="KW-0472">Membrane</keyword>
<keyword evidence="4" id="KW-1185">Reference proteome</keyword>